<comment type="caution">
    <text evidence="2">The sequence shown here is derived from an EMBL/GenBank/DDBJ whole genome shotgun (WGS) entry which is preliminary data.</text>
</comment>
<accession>A0A2T0M3P0</accession>
<keyword evidence="1" id="KW-1133">Transmembrane helix</keyword>
<keyword evidence="3" id="KW-1185">Reference proteome</keyword>
<organism evidence="2 3">
    <name type="scientific">Prauserella shujinwangii</name>
    <dbReference type="NCBI Taxonomy" id="1453103"/>
    <lineage>
        <taxon>Bacteria</taxon>
        <taxon>Bacillati</taxon>
        <taxon>Actinomycetota</taxon>
        <taxon>Actinomycetes</taxon>
        <taxon>Pseudonocardiales</taxon>
        <taxon>Pseudonocardiaceae</taxon>
        <taxon>Prauserella</taxon>
    </lineage>
</organism>
<dbReference type="Proteomes" id="UP000238362">
    <property type="component" value="Unassembled WGS sequence"/>
</dbReference>
<proteinExistence type="predicted"/>
<keyword evidence="1" id="KW-0472">Membrane</keyword>
<gene>
    <name evidence="2" type="ORF">B0I33_101475</name>
</gene>
<name>A0A2T0M3P0_9PSEU</name>
<reference evidence="2 3" key="1">
    <citation type="submission" date="2018-03" db="EMBL/GenBank/DDBJ databases">
        <title>Genomic Encyclopedia of Type Strains, Phase III (KMG-III): the genomes of soil and plant-associated and newly described type strains.</title>
        <authorList>
            <person name="Whitman W."/>
        </authorList>
    </citation>
    <scope>NUCLEOTIDE SEQUENCE [LARGE SCALE GENOMIC DNA]</scope>
    <source>
        <strain evidence="2 3">CGMCC 4.7125</strain>
    </source>
</reference>
<protein>
    <submittedName>
        <fullName evidence="2">Uncharacterized protein</fullName>
    </submittedName>
</protein>
<keyword evidence="1" id="KW-0812">Transmembrane</keyword>
<dbReference type="EMBL" id="PVNH01000001">
    <property type="protein sequence ID" value="PRX51322.1"/>
    <property type="molecule type" value="Genomic_DNA"/>
</dbReference>
<feature type="transmembrane region" description="Helical" evidence="1">
    <location>
        <begin position="80"/>
        <end position="102"/>
    </location>
</feature>
<dbReference type="AlphaFoldDB" id="A0A2T0M3P0"/>
<evidence type="ECO:0000256" key="1">
    <source>
        <dbReference type="SAM" id="Phobius"/>
    </source>
</evidence>
<evidence type="ECO:0000313" key="2">
    <source>
        <dbReference type="EMBL" id="PRX51322.1"/>
    </source>
</evidence>
<sequence length="111" mass="12103">MGISCGVTYRGPMADNPGARHHSRFDDDLVGLDPHDPEAQAFAAHLDRMQRCEPAFTVEASLNRVAEFADSSNRAGGLRWWVAVTVVCLILLGVLVAAWDIIGSALEWLAR</sequence>
<evidence type="ECO:0000313" key="3">
    <source>
        <dbReference type="Proteomes" id="UP000238362"/>
    </source>
</evidence>